<comment type="caution">
    <text evidence="8">The sequence shown here is derived from an EMBL/GenBank/DDBJ whole genome shotgun (WGS) entry which is preliminary data.</text>
</comment>
<dbReference type="EMBL" id="JACHEO010000031">
    <property type="protein sequence ID" value="MBB5349625.1"/>
    <property type="molecule type" value="Genomic_DNA"/>
</dbReference>
<sequence length="386" mass="40991">MAPVLSQLGREWRLQAADRWLLALFGWLPPLMFALIWAIFGAGLARDLAVGIVDLDGSTLSRHLVRHYDASPTLAVTHRFGAVAAGAQALRSGSIHALVVVPAALEEDSRHRRSPQVTVFVNSQYLLIGRLVTSALQQAHATAAGGVDAVQVLSLGSPSVDPAAVVTPLAGQLNPLFNSGMNYARFLVVAIIPALWQILIVAATVMALAAELRKGELPIWLAPAPLLALAARIVPGTACFWGHGLLYLGGVHGILSWPMHGSWLVLAAAQLLTVVACQVAGILLMLLALDATRALSLVAAYTAPGLAFMGITFPASDMTPLARGWRSLLPISHYIEIQVGQANYGLAPAAMLPQFGCLLLFFILVVPIAFRVRMLRSRGAAVESRS</sequence>
<keyword evidence="4 6" id="KW-1133">Transmembrane helix</keyword>
<feature type="transmembrane region" description="Helical" evidence="6">
    <location>
        <begin position="20"/>
        <end position="40"/>
    </location>
</feature>
<evidence type="ECO:0000256" key="1">
    <source>
        <dbReference type="ARBA" id="ARBA00004651"/>
    </source>
</evidence>
<dbReference type="Pfam" id="PF12698">
    <property type="entry name" value="ABC2_membrane_3"/>
    <property type="match status" value="1"/>
</dbReference>
<feature type="transmembrane region" description="Helical" evidence="6">
    <location>
        <begin position="220"/>
        <end position="243"/>
    </location>
</feature>
<feature type="transmembrane region" description="Helical" evidence="6">
    <location>
        <begin position="263"/>
        <end position="287"/>
    </location>
</feature>
<evidence type="ECO:0000256" key="5">
    <source>
        <dbReference type="ARBA" id="ARBA00023136"/>
    </source>
</evidence>
<feature type="transmembrane region" description="Helical" evidence="6">
    <location>
        <begin position="351"/>
        <end position="370"/>
    </location>
</feature>
<dbReference type="InterPro" id="IPR051449">
    <property type="entry name" value="ABC-2_transporter_component"/>
</dbReference>
<dbReference type="RefSeq" id="WP_183352412.1">
    <property type="nucleotide sequence ID" value="NZ_JACHEO010000031.1"/>
</dbReference>
<dbReference type="PANTHER" id="PTHR30294:SF47">
    <property type="entry name" value="INNER MEMBRANE TRANSPORT PERMEASE YHHJ"/>
    <property type="match status" value="1"/>
</dbReference>
<dbReference type="AlphaFoldDB" id="A0A840UV97"/>
<evidence type="ECO:0000313" key="8">
    <source>
        <dbReference type="EMBL" id="MBB5349625.1"/>
    </source>
</evidence>
<organism evidence="8 9">
    <name type="scientific">Desulfoprunum benzoelyticum</name>
    <dbReference type="NCBI Taxonomy" id="1506996"/>
    <lineage>
        <taxon>Bacteria</taxon>
        <taxon>Pseudomonadati</taxon>
        <taxon>Thermodesulfobacteriota</taxon>
        <taxon>Desulfobulbia</taxon>
        <taxon>Desulfobulbales</taxon>
        <taxon>Desulfobulbaceae</taxon>
        <taxon>Desulfoprunum</taxon>
    </lineage>
</organism>
<dbReference type="InterPro" id="IPR013525">
    <property type="entry name" value="ABC2_TM"/>
</dbReference>
<evidence type="ECO:0000256" key="4">
    <source>
        <dbReference type="ARBA" id="ARBA00022989"/>
    </source>
</evidence>
<keyword evidence="2" id="KW-1003">Cell membrane</keyword>
<keyword evidence="5 6" id="KW-0472">Membrane</keyword>
<evidence type="ECO:0000313" key="9">
    <source>
        <dbReference type="Proteomes" id="UP000539642"/>
    </source>
</evidence>
<accession>A0A840UV97</accession>
<evidence type="ECO:0000256" key="2">
    <source>
        <dbReference type="ARBA" id="ARBA00022475"/>
    </source>
</evidence>
<proteinExistence type="predicted"/>
<dbReference type="PANTHER" id="PTHR30294">
    <property type="entry name" value="MEMBRANE COMPONENT OF ABC TRANSPORTER YHHJ-RELATED"/>
    <property type="match status" value="1"/>
</dbReference>
<dbReference type="GO" id="GO:0005886">
    <property type="term" value="C:plasma membrane"/>
    <property type="evidence" value="ECO:0007669"/>
    <property type="project" value="UniProtKB-SubCell"/>
</dbReference>
<dbReference type="Proteomes" id="UP000539642">
    <property type="component" value="Unassembled WGS sequence"/>
</dbReference>
<reference evidence="8 9" key="1">
    <citation type="submission" date="2020-08" db="EMBL/GenBank/DDBJ databases">
        <title>Genomic Encyclopedia of Type Strains, Phase IV (KMG-IV): sequencing the most valuable type-strain genomes for metagenomic binning, comparative biology and taxonomic classification.</title>
        <authorList>
            <person name="Goeker M."/>
        </authorList>
    </citation>
    <scope>NUCLEOTIDE SEQUENCE [LARGE SCALE GENOMIC DNA]</scope>
    <source>
        <strain evidence="8 9">DSM 28570</strain>
    </source>
</reference>
<gene>
    <name evidence="8" type="ORF">HNQ81_003381</name>
</gene>
<evidence type="ECO:0000256" key="6">
    <source>
        <dbReference type="SAM" id="Phobius"/>
    </source>
</evidence>
<feature type="transmembrane region" description="Helical" evidence="6">
    <location>
        <begin position="183"/>
        <end position="208"/>
    </location>
</feature>
<dbReference type="GO" id="GO:0140359">
    <property type="term" value="F:ABC-type transporter activity"/>
    <property type="evidence" value="ECO:0007669"/>
    <property type="project" value="InterPro"/>
</dbReference>
<name>A0A840UV97_9BACT</name>
<evidence type="ECO:0000259" key="7">
    <source>
        <dbReference type="Pfam" id="PF12698"/>
    </source>
</evidence>
<dbReference type="Gene3D" id="3.40.1710.10">
    <property type="entry name" value="abc type-2 transporter like domain"/>
    <property type="match status" value="1"/>
</dbReference>
<keyword evidence="3 6" id="KW-0812">Transmembrane</keyword>
<feature type="domain" description="ABC-2 type transporter transmembrane" evidence="7">
    <location>
        <begin position="20"/>
        <end position="370"/>
    </location>
</feature>
<keyword evidence="9" id="KW-1185">Reference proteome</keyword>
<evidence type="ECO:0000256" key="3">
    <source>
        <dbReference type="ARBA" id="ARBA00022692"/>
    </source>
</evidence>
<comment type="subcellular location">
    <subcellularLocation>
        <location evidence="1">Cell membrane</location>
        <topology evidence="1">Multi-pass membrane protein</topology>
    </subcellularLocation>
</comment>
<protein>
    <submittedName>
        <fullName evidence="8">ABC-2 type transport system permease protein</fullName>
    </submittedName>
</protein>
<feature type="transmembrane region" description="Helical" evidence="6">
    <location>
        <begin position="294"/>
        <end position="315"/>
    </location>
</feature>